<accession>A0A0Q9YBW0</accession>
<reference evidence="2" key="1">
    <citation type="submission" date="2015-09" db="EMBL/GenBank/DDBJ databases">
        <title>Draft Genome Sequences of Two Novel Amoeba-resistant Intranuclear Bacteria, Candidatus Berkiella cookevillensis and Candidatus Berkiella aquae.</title>
        <authorList>
            <person name="Mehari Y.T."/>
            <person name="Arivett B.A."/>
            <person name="Farone A.L."/>
            <person name="Gunderson J.H."/>
            <person name="Farone M.B."/>
        </authorList>
    </citation>
    <scope>NUCLEOTIDE SEQUENCE [LARGE SCALE GENOMIC DNA]</scope>
    <source>
        <strain evidence="2">CC99</strain>
    </source>
</reference>
<keyword evidence="1" id="KW-0472">Membrane</keyword>
<proteinExistence type="predicted"/>
<dbReference type="SUPFAM" id="SSF53474">
    <property type="entry name" value="alpha/beta-Hydrolases"/>
    <property type="match status" value="1"/>
</dbReference>
<comment type="caution">
    <text evidence="2">The sequence shown here is derived from an EMBL/GenBank/DDBJ whole genome shotgun (WGS) entry which is preliminary data.</text>
</comment>
<dbReference type="EMBL" id="LKHV01000009">
    <property type="protein sequence ID" value="KRG18143.1"/>
    <property type="molecule type" value="Genomic_DNA"/>
</dbReference>
<dbReference type="InterPro" id="IPR029058">
    <property type="entry name" value="AB_hydrolase_fold"/>
</dbReference>
<keyword evidence="1" id="KW-1133">Transmembrane helix</keyword>
<dbReference type="PANTHER" id="PTHR12277:SF81">
    <property type="entry name" value="PROTEIN ABHD13"/>
    <property type="match status" value="1"/>
</dbReference>
<dbReference type="Pfam" id="PF05677">
    <property type="entry name" value="DUF818"/>
    <property type="match status" value="1"/>
</dbReference>
<evidence type="ECO:0000256" key="1">
    <source>
        <dbReference type="SAM" id="Phobius"/>
    </source>
</evidence>
<feature type="transmembrane region" description="Helical" evidence="1">
    <location>
        <begin position="237"/>
        <end position="265"/>
    </location>
</feature>
<dbReference type="PANTHER" id="PTHR12277">
    <property type="entry name" value="ALPHA/BETA HYDROLASE DOMAIN-CONTAINING PROTEIN"/>
    <property type="match status" value="1"/>
</dbReference>
<gene>
    <name evidence="2" type="ORF">CC99x_01855</name>
</gene>
<dbReference type="Gene3D" id="3.40.50.1820">
    <property type="entry name" value="alpha/beta hydrolase"/>
    <property type="match status" value="1"/>
</dbReference>
<name>A0A0Q9YBW0_9GAMM</name>
<dbReference type="AlphaFoldDB" id="A0A0Q9YBW0"/>
<dbReference type="GO" id="GO:0016787">
    <property type="term" value="F:hydrolase activity"/>
    <property type="evidence" value="ECO:0007669"/>
    <property type="project" value="UniProtKB-KW"/>
</dbReference>
<organism evidence="2">
    <name type="scientific">Candidatus Berkiella cookevillensis</name>
    <dbReference type="NCBI Taxonomy" id="437022"/>
    <lineage>
        <taxon>Bacteria</taxon>
        <taxon>Pseudomonadati</taxon>
        <taxon>Pseudomonadota</taxon>
        <taxon>Gammaproteobacteria</taxon>
        <taxon>Candidatus Berkiellales</taxon>
        <taxon>Candidatus Berkiellaceae</taxon>
        <taxon>Candidatus Berkiella</taxon>
    </lineage>
</organism>
<sequence>MDAWLRRFVGMIVGKIVLPAQLIPLKPNGPLKHVWAFLFYSGKERRRIQNLYNDFVEKNNNKLSDQLDIERYTVNCDKDNALDTIEMCHPWHQRSKKYVVYGWGRSDCYEKNLERLATDTLNLRVHVLSFNYRGVGHSSGQPYTENDVAQDYYQQVKRLICEKNIKPEDIYCYGHSLGGAISILAVDKLRKEGYPVKIYNDRSFHHLINVSTGVNFEKPRPRKVITQVGTTLLLTPLLMGLFAFSLISFLQLSVLSLVLASSFYVQKAYQMWDKFVGNFLNNTMRRLMQYGNWVMDVAPLFDNIPQEAKRYTITKGYAKKSSASQVLGERYTQGHTYDKVIHHRHALYQRLHQHHAQKQSLKQSYREALSEQQSNNTLRKIKSALFELSSAKMTGGMHMDWPQQFITRYAHPAAGRPLTGQERLYDFVEPEGRHVCKSARHYKKF</sequence>
<dbReference type="InterPro" id="IPR008536">
    <property type="entry name" value="DUF818"/>
</dbReference>
<protein>
    <submittedName>
        <fullName evidence="2">Alpha/beta hydrolase family protein</fullName>
    </submittedName>
</protein>
<keyword evidence="2" id="KW-0378">Hydrolase</keyword>
<evidence type="ECO:0000313" key="2">
    <source>
        <dbReference type="EMBL" id="KRG18143.1"/>
    </source>
</evidence>
<keyword evidence="1" id="KW-0812">Transmembrane</keyword>
<dbReference type="STRING" id="437022.CC99x_01855"/>